<dbReference type="RefSeq" id="WP_244626799.1">
    <property type="nucleotide sequence ID" value="NZ_CAADFC020000030.1"/>
</dbReference>
<sequence>MIDDVKLPKQVMDRIDARWISRQRRTDQRRSRMIDQRLEQLRAHRNNIQRYRRLLKTKLTDLERQFIERRLAKEHAAAQRTASDIPPLGVLPTPVSAHDSSGESL</sequence>
<dbReference type="AlphaFoldDB" id="A0A508TVN0"/>
<proteinExistence type="predicted"/>
<keyword evidence="3" id="KW-1185">Reference proteome</keyword>
<dbReference type="Proteomes" id="UP000328092">
    <property type="component" value="Unassembled WGS sequence"/>
</dbReference>
<dbReference type="EMBL" id="CAADFC020000030">
    <property type="protein sequence ID" value="VIO78216.1"/>
    <property type="molecule type" value="Genomic_DNA"/>
</dbReference>
<organism evidence="2 3">
    <name type="scientific">Bradyrhizobium ivorense</name>
    <dbReference type="NCBI Taxonomy" id="2511166"/>
    <lineage>
        <taxon>Bacteria</taxon>
        <taxon>Pseudomonadati</taxon>
        <taxon>Pseudomonadota</taxon>
        <taxon>Alphaproteobacteria</taxon>
        <taxon>Hyphomicrobiales</taxon>
        <taxon>Nitrobacteraceae</taxon>
        <taxon>Bradyrhizobium</taxon>
    </lineage>
</organism>
<evidence type="ECO:0000313" key="2">
    <source>
        <dbReference type="EMBL" id="VIO78216.1"/>
    </source>
</evidence>
<gene>
    <name evidence="2" type="ORF">CI1B_72930</name>
</gene>
<protein>
    <submittedName>
        <fullName evidence="2">Uncharacterized protein</fullName>
    </submittedName>
</protein>
<evidence type="ECO:0000256" key="1">
    <source>
        <dbReference type="SAM" id="MobiDB-lite"/>
    </source>
</evidence>
<evidence type="ECO:0000313" key="3">
    <source>
        <dbReference type="Proteomes" id="UP000328092"/>
    </source>
</evidence>
<name>A0A508TVN0_9BRAD</name>
<feature type="region of interest" description="Disordered" evidence="1">
    <location>
        <begin position="76"/>
        <end position="105"/>
    </location>
</feature>
<comment type="caution">
    <text evidence="2">The sequence shown here is derived from an EMBL/GenBank/DDBJ whole genome shotgun (WGS) entry which is preliminary data.</text>
</comment>
<accession>A0A508TVN0</accession>
<reference evidence="2" key="1">
    <citation type="submission" date="2019-02" db="EMBL/GenBank/DDBJ databases">
        <authorList>
            <person name="Pothier F.J."/>
        </authorList>
    </citation>
    <scope>NUCLEOTIDE SEQUENCE</scope>
    <source>
        <strain evidence="2">CI-1B</strain>
    </source>
</reference>